<gene>
    <name evidence="1" type="ORF">BN996_01102</name>
</gene>
<evidence type="ECO:0000313" key="2">
    <source>
        <dbReference type="Proteomes" id="UP000198902"/>
    </source>
</evidence>
<reference evidence="2" key="1">
    <citation type="submission" date="2015-03" db="EMBL/GenBank/DDBJ databases">
        <authorList>
            <person name="Urmite Genomes"/>
        </authorList>
    </citation>
    <scope>NUCLEOTIDE SEQUENCE [LARGE SCALE GENOMIC DNA]</scope>
    <source>
        <strain evidence="2">Arc-Hr</strain>
    </source>
</reference>
<name>A0A0D6JPX0_9EURY</name>
<evidence type="ECO:0000313" key="1">
    <source>
        <dbReference type="EMBL" id="CQR49635.1"/>
    </source>
</evidence>
<sequence length="131" mass="15086">MWYLQLTDPAKPKLFINSDHGFLQSFFEDEGQHSRGRIRQLVVDLQGTQILTQFVLQAAELYAIDGETRFDWQDRMLTDVCSDVFEGKTPDEVSEMIEPGNLSDTLNSITTTVQRRRAPHESLERVLDLNI</sequence>
<accession>A0A0D6JPX0</accession>
<keyword evidence="2" id="KW-1185">Reference proteome</keyword>
<dbReference type="AlphaFoldDB" id="A0A0D6JPX0"/>
<organism evidence="1 2">
    <name type="scientific">Haloferax massiliensis</name>
    <dbReference type="NCBI Taxonomy" id="1476858"/>
    <lineage>
        <taxon>Archaea</taxon>
        <taxon>Methanobacteriati</taxon>
        <taxon>Methanobacteriota</taxon>
        <taxon>Stenosarchaea group</taxon>
        <taxon>Halobacteria</taxon>
        <taxon>Halobacteriales</taxon>
        <taxon>Haloferacaceae</taxon>
        <taxon>Haloferax</taxon>
    </lineage>
</organism>
<dbReference type="EMBL" id="CSTE01000002">
    <property type="protein sequence ID" value="CQR49635.1"/>
    <property type="molecule type" value="Genomic_DNA"/>
</dbReference>
<protein>
    <submittedName>
        <fullName evidence="1">Uncharacterized protein</fullName>
    </submittedName>
</protein>
<proteinExistence type="predicted"/>
<dbReference type="Proteomes" id="UP000198902">
    <property type="component" value="Unassembled WGS sequence"/>
</dbReference>